<accession>A0A011NCK1</accession>
<keyword evidence="3" id="KW-1185">Reference proteome</keyword>
<dbReference type="EMBL" id="JANJ01000005">
    <property type="protein sequence ID" value="EXI62125.1"/>
    <property type="molecule type" value="Genomic_DNA"/>
</dbReference>
<dbReference type="AlphaFoldDB" id="A0A011NCK1"/>
<feature type="chain" id="PRO_5001462302" description="Lipoprotein" evidence="1">
    <location>
        <begin position="21"/>
        <end position="122"/>
    </location>
</feature>
<protein>
    <recommendedName>
        <fullName evidence="4">Lipoprotein</fullName>
    </recommendedName>
</protein>
<organism evidence="2 3">
    <name type="scientific">Mannheimia granulomatis</name>
    <dbReference type="NCBI Taxonomy" id="85402"/>
    <lineage>
        <taxon>Bacteria</taxon>
        <taxon>Pseudomonadati</taxon>
        <taxon>Pseudomonadota</taxon>
        <taxon>Gammaproteobacteria</taxon>
        <taxon>Pasteurellales</taxon>
        <taxon>Pasteurellaceae</taxon>
        <taxon>Mannheimia</taxon>
    </lineage>
</organism>
<evidence type="ECO:0000256" key="1">
    <source>
        <dbReference type="SAM" id="SignalP"/>
    </source>
</evidence>
<feature type="signal peptide" evidence="1">
    <location>
        <begin position="1"/>
        <end position="20"/>
    </location>
</feature>
<keyword evidence="1" id="KW-0732">Signal</keyword>
<dbReference type="OrthoDB" id="5679273at2"/>
<dbReference type="RefSeq" id="WP_042802931.1">
    <property type="nucleotide sequence ID" value="NZ_AVSP01000025.1"/>
</dbReference>
<gene>
    <name evidence="2" type="ORF">AK33_06720</name>
</gene>
<dbReference type="PROSITE" id="PS51257">
    <property type="entry name" value="PROKAR_LIPOPROTEIN"/>
    <property type="match status" value="1"/>
</dbReference>
<evidence type="ECO:0000313" key="2">
    <source>
        <dbReference type="EMBL" id="EXI62125.1"/>
    </source>
</evidence>
<comment type="caution">
    <text evidence="2">The sequence shown here is derived from an EMBL/GenBank/DDBJ whole genome shotgun (WGS) entry which is preliminary data.</text>
</comment>
<proteinExistence type="predicted"/>
<name>A0A011NCK1_9PAST</name>
<evidence type="ECO:0000313" key="3">
    <source>
        <dbReference type="Proteomes" id="UP000054123"/>
    </source>
</evidence>
<dbReference type="Proteomes" id="UP000054123">
    <property type="component" value="Unassembled WGS sequence"/>
</dbReference>
<reference evidence="2 3" key="1">
    <citation type="journal article" date="2014" name="Genome Announc.">
        <title>Genome Sequence of a Presumptive Mannheimia haemolytica Strain with an A1/A6-Cross-Reactive Serotype from a White-Tailed Deer (Odocoileus virginianus).</title>
        <authorList>
            <person name="Lawrence P.K."/>
            <person name="Bey R.F."/>
            <person name="Wiener B."/>
            <person name="Kittichotirat W."/>
            <person name="Bumgarner R.E."/>
        </authorList>
    </citation>
    <scope>NUCLEOTIDE SEQUENCE [LARGE SCALE GENOMIC DNA]</scope>
    <source>
        <strain evidence="2 3">PKL10</strain>
    </source>
</reference>
<evidence type="ECO:0008006" key="4">
    <source>
        <dbReference type="Google" id="ProtNLM"/>
    </source>
</evidence>
<sequence>MKVLFSFIIACVLSSCSAMVSLYPSYSKIVREDEKQWVHLETNEYVKSDIYNECYDEGRKWVINKNKLPPDSSLYFYEYDISLYQGRCLQKKGFIFKPKSFSKYCYHYSNKIACKAYEKYRK</sequence>